<keyword evidence="5 10" id="KW-0472">Membrane</keyword>
<dbReference type="PANTHER" id="PTHR10519">
    <property type="entry name" value="GABA-B RECEPTOR"/>
    <property type="match status" value="1"/>
</dbReference>
<dbReference type="GO" id="GO:0007214">
    <property type="term" value="P:gamma-aminobutyric acid signaling pathway"/>
    <property type="evidence" value="ECO:0007669"/>
    <property type="project" value="TreeGrafter"/>
</dbReference>
<dbReference type="PANTHER" id="PTHR10519:SF20">
    <property type="entry name" value="G-PROTEIN COUPLED RECEPTOR 156-RELATED"/>
    <property type="match status" value="1"/>
</dbReference>
<keyword evidence="13" id="KW-1185">Reference proteome</keyword>
<dbReference type="Pfam" id="PF00003">
    <property type="entry name" value="7tm_3"/>
    <property type="match status" value="1"/>
</dbReference>
<feature type="transmembrane region" description="Helical" evidence="10">
    <location>
        <begin position="748"/>
        <end position="769"/>
    </location>
</feature>
<dbReference type="Pfam" id="PF01094">
    <property type="entry name" value="ANF_receptor"/>
    <property type="match status" value="1"/>
</dbReference>
<keyword evidence="4" id="KW-0297">G-protein coupled receptor</keyword>
<comment type="subcellular location">
    <subcellularLocation>
        <location evidence="1">Membrane</location>
        <topology evidence="1">Multi-pass membrane protein</topology>
    </subcellularLocation>
</comment>
<evidence type="ECO:0000256" key="3">
    <source>
        <dbReference type="ARBA" id="ARBA00022989"/>
    </source>
</evidence>
<evidence type="ECO:0000256" key="7">
    <source>
        <dbReference type="ARBA" id="ARBA00023180"/>
    </source>
</evidence>
<dbReference type="AlphaFoldDB" id="A0AB34JVB2"/>
<evidence type="ECO:0000256" key="8">
    <source>
        <dbReference type="ARBA" id="ARBA00023224"/>
    </source>
</evidence>
<evidence type="ECO:0000256" key="2">
    <source>
        <dbReference type="ARBA" id="ARBA00022692"/>
    </source>
</evidence>
<keyword evidence="8" id="KW-0807">Transducer</keyword>
<dbReference type="InterPro" id="IPR028082">
    <property type="entry name" value="Peripla_BP_I"/>
</dbReference>
<dbReference type="Gene3D" id="3.40.50.2300">
    <property type="match status" value="2"/>
</dbReference>
<dbReference type="PRINTS" id="PR00248">
    <property type="entry name" value="GPCRMGR"/>
</dbReference>
<feature type="transmembrane region" description="Helical" evidence="10">
    <location>
        <begin position="682"/>
        <end position="707"/>
    </location>
</feature>
<sequence length="944" mass="102766">MIALLPFSLAAPSEVYLGALFPMFRTQNANFGIDSSGIRRFASFYMAIKEINDKTDGVEDWLLPNTQLKYALRDSKRDDSSAFFGALALTREVFGGKGVSGIIGAASSGPTASAAIVTSRSQTPQISYSASSPLLSSGKTYSYFLRTVPSDAFQSEAIVDILYELFEYTTVSTIASTDSYGSAGMAAFLSAAASHNPPIAVLTSQNFANDATDFTEQMSSLKNVDSRVVVIFCQGSDSGAVLSAAYDAGVAGPGFLWFGSDAVTIDSTWLNPKANMELEERRVAIMKGFFGLNPSAGSSTFDSYFARLNARPSTVGNGAGSCNTETDDEGTYIWQQDHDNDATTPNACSGFDFQSPDTYAPFAYDATYAMARALHQLIEVEGKSTVVGSELWAALLGKVNFEGVTGTVAFNDASDHPDLEYHGDRRIGVQYKLFNYQSFTQGLVVVGTWSSRGGNSTWAERFTKATASDGTEVALVFSTDDNSKPIVPVPAHSLNLVPAAIYTMAIMLSLVSIVFSVLFSIWTIWKRNHPVLKASQPNFLLLVAIGCAISLAAIFPMAKDHADYAKYNKVDDALTGPGHYPDLDSACNMQIWFYCAGFAITYGALFVKLWRIKKIYLNPAKRVVITQPQMFARVLLLLLIECGLCLLISIHTPMHYEVSVVSSNAQNIVTESRGQCVADSKIWLYFAAIIALQGSFLIYGNWLVYAMRAVPSEFNEGKFIGFSLANNMQTTLIAVLLCFMTYDSPTIFFIMRWIAVFLVETCTLMLMFIPKIYAVHFPNWGRNSTMAAVNEMRKNASPGPSPGPRCLRVNAKIAPTSSRSNSVASVDEPPPKPNPVNAGALQLRADELKILTDTSLLMQEEAGSWTSDLAKLMTLDADRPVKSLMQDISQLLVEGLRLRRLREEVTKVPVRDQAGAPISGVDKDAMDSMVSQVPKERAIAVDPM</sequence>
<evidence type="ECO:0000259" key="11">
    <source>
        <dbReference type="PROSITE" id="PS50259"/>
    </source>
</evidence>
<evidence type="ECO:0000256" key="9">
    <source>
        <dbReference type="SAM" id="MobiDB-lite"/>
    </source>
</evidence>
<dbReference type="GO" id="GO:0004965">
    <property type="term" value="F:G protein-coupled GABA receptor activity"/>
    <property type="evidence" value="ECO:0007669"/>
    <property type="project" value="InterPro"/>
</dbReference>
<dbReference type="GO" id="GO:0038039">
    <property type="term" value="C:G protein-coupled receptor heterodimeric complex"/>
    <property type="evidence" value="ECO:0007669"/>
    <property type="project" value="TreeGrafter"/>
</dbReference>
<evidence type="ECO:0000256" key="10">
    <source>
        <dbReference type="SAM" id="Phobius"/>
    </source>
</evidence>
<feature type="transmembrane region" description="Helical" evidence="10">
    <location>
        <begin position="591"/>
        <end position="610"/>
    </location>
</feature>
<evidence type="ECO:0000256" key="6">
    <source>
        <dbReference type="ARBA" id="ARBA00023170"/>
    </source>
</evidence>
<dbReference type="PRINTS" id="PR01176">
    <property type="entry name" value="GABABRECEPTR"/>
</dbReference>
<dbReference type="InterPro" id="IPR002455">
    <property type="entry name" value="GPCR3_GABA-B"/>
</dbReference>
<reference evidence="12 13" key="1">
    <citation type="journal article" date="2024" name="Science">
        <title>Giant polyketide synthase enzymes in the biosynthesis of giant marine polyether toxins.</title>
        <authorList>
            <person name="Fallon T.R."/>
            <person name="Shende V.V."/>
            <person name="Wierzbicki I.H."/>
            <person name="Pendleton A.L."/>
            <person name="Watervoot N.F."/>
            <person name="Auber R.P."/>
            <person name="Gonzalez D.J."/>
            <person name="Wisecaver J.H."/>
            <person name="Moore B.S."/>
        </authorList>
    </citation>
    <scope>NUCLEOTIDE SEQUENCE [LARGE SCALE GENOMIC DNA]</scope>
    <source>
        <strain evidence="12 13">12B1</strain>
    </source>
</reference>
<gene>
    <name evidence="12" type="ORF">AB1Y20_019738</name>
</gene>
<dbReference type="CDD" id="cd15047">
    <property type="entry name" value="7tmC_GABA-B-like"/>
    <property type="match status" value="1"/>
</dbReference>
<feature type="transmembrane region" description="Helical" evidence="10">
    <location>
        <begin position="499"/>
        <end position="525"/>
    </location>
</feature>
<keyword evidence="2 10" id="KW-0812">Transmembrane</keyword>
<proteinExistence type="predicted"/>
<evidence type="ECO:0000256" key="1">
    <source>
        <dbReference type="ARBA" id="ARBA00004141"/>
    </source>
</evidence>
<keyword evidence="7" id="KW-0325">Glycoprotein</keyword>
<dbReference type="InterPro" id="IPR017978">
    <property type="entry name" value="GPCR_3_C"/>
</dbReference>
<organism evidence="12 13">
    <name type="scientific">Prymnesium parvum</name>
    <name type="common">Toxic golden alga</name>
    <dbReference type="NCBI Taxonomy" id="97485"/>
    <lineage>
        <taxon>Eukaryota</taxon>
        <taxon>Haptista</taxon>
        <taxon>Haptophyta</taxon>
        <taxon>Prymnesiophyceae</taxon>
        <taxon>Prymnesiales</taxon>
        <taxon>Prymnesiaceae</taxon>
        <taxon>Prymnesium</taxon>
    </lineage>
</organism>
<accession>A0AB34JVB2</accession>
<feature type="compositionally biased region" description="Polar residues" evidence="9">
    <location>
        <begin position="815"/>
        <end position="824"/>
    </location>
</feature>
<feature type="domain" description="G-protein coupled receptors family 3 profile" evidence="11">
    <location>
        <begin position="585"/>
        <end position="777"/>
    </location>
</feature>
<protein>
    <recommendedName>
        <fullName evidence="11">G-protein coupled receptors family 3 profile domain-containing protein</fullName>
    </recommendedName>
</protein>
<dbReference type="SUPFAM" id="SSF53822">
    <property type="entry name" value="Periplasmic binding protein-like I"/>
    <property type="match status" value="1"/>
</dbReference>
<keyword evidence="3 10" id="KW-1133">Transmembrane helix</keyword>
<feature type="transmembrane region" description="Helical" evidence="10">
    <location>
        <begin position="537"/>
        <end position="558"/>
    </location>
</feature>
<feature type="region of interest" description="Disordered" evidence="9">
    <location>
        <begin position="814"/>
        <end position="834"/>
    </location>
</feature>
<dbReference type="InterPro" id="IPR000337">
    <property type="entry name" value="GPCR_3"/>
</dbReference>
<dbReference type="EMBL" id="JBGBPQ010000004">
    <property type="protein sequence ID" value="KAL1524858.1"/>
    <property type="molecule type" value="Genomic_DNA"/>
</dbReference>
<dbReference type="Proteomes" id="UP001515480">
    <property type="component" value="Unassembled WGS sequence"/>
</dbReference>
<name>A0AB34JVB2_PRYPA</name>
<evidence type="ECO:0000313" key="12">
    <source>
        <dbReference type="EMBL" id="KAL1524858.1"/>
    </source>
</evidence>
<evidence type="ECO:0000313" key="13">
    <source>
        <dbReference type="Proteomes" id="UP001515480"/>
    </source>
</evidence>
<evidence type="ECO:0000256" key="4">
    <source>
        <dbReference type="ARBA" id="ARBA00023040"/>
    </source>
</evidence>
<dbReference type="InterPro" id="IPR001828">
    <property type="entry name" value="ANF_lig-bd_rcpt"/>
</dbReference>
<dbReference type="PROSITE" id="PS50259">
    <property type="entry name" value="G_PROTEIN_RECEP_F3_4"/>
    <property type="match status" value="1"/>
</dbReference>
<comment type="caution">
    <text evidence="12">The sequence shown here is derived from an EMBL/GenBank/DDBJ whole genome shotgun (WGS) entry which is preliminary data.</text>
</comment>
<feature type="transmembrane region" description="Helical" evidence="10">
    <location>
        <begin position="631"/>
        <end position="650"/>
    </location>
</feature>
<keyword evidence="6" id="KW-0675">Receptor</keyword>
<evidence type="ECO:0000256" key="5">
    <source>
        <dbReference type="ARBA" id="ARBA00023136"/>
    </source>
</evidence>